<dbReference type="FunFam" id="3.40.50.2000:FF:000107">
    <property type="entry name" value="Glycosyltransferase"/>
    <property type="match status" value="1"/>
</dbReference>
<feature type="region of interest" description="Disordered" evidence="6">
    <location>
        <begin position="512"/>
        <end position="546"/>
    </location>
</feature>
<feature type="compositionally biased region" description="Polar residues" evidence="6">
    <location>
        <begin position="532"/>
        <end position="546"/>
    </location>
</feature>
<evidence type="ECO:0000256" key="4">
    <source>
        <dbReference type="RuleBase" id="RU003718"/>
    </source>
</evidence>
<gene>
    <name evidence="8" type="ORF">TIFTF001_009083</name>
</gene>
<evidence type="ECO:0000256" key="5">
    <source>
        <dbReference type="RuleBase" id="RU362057"/>
    </source>
</evidence>
<dbReference type="Proteomes" id="UP001187192">
    <property type="component" value="Unassembled WGS sequence"/>
</dbReference>
<feature type="domain" description="Glycosyltransferase N-terminal" evidence="7">
    <location>
        <begin position="8"/>
        <end position="248"/>
    </location>
</feature>
<dbReference type="AlphaFoldDB" id="A0AA88A662"/>
<organism evidence="8 9">
    <name type="scientific">Ficus carica</name>
    <name type="common">Common fig</name>
    <dbReference type="NCBI Taxonomy" id="3494"/>
    <lineage>
        <taxon>Eukaryota</taxon>
        <taxon>Viridiplantae</taxon>
        <taxon>Streptophyta</taxon>
        <taxon>Embryophyta</taxon>
        <taxon>Tracheophyta</taxon>
        <taxon>Spermatophyta</taxon>
        <taxon>Magnoliopsida</taxon>
        <taxon>eudicotyledons</taxon>
        <taxon>Gunneridae</taxon>
        <taxon>Pentapetalae</taxon>
        <taxon>rosids</taxon>
        <taxon>fabids</taxon>
        <taxon>Rosales</taxon>
        <taxon>Moraceae</taxon>
        <taxon>Ficeae</taxon>
        <taxon>Ficus</taxon>
    </lineage>
</organism>
<dbReference type="Pfam" id="PF26168">
    <property type="entry name" value="Glyco_transf_N"/>
    <property type="match status" value="1"/>
</dbReference>
<protein>
    <recommendedName>
        <fullName evidence="5">Glycosyltransferase</fullName>
        <ecNumber evidence="5">2.4.1.-</ecNumber>
    </recommendedName>
</protein>
<evidence type="ECO:0000256" key="2">
    <source>
        <dbReference type="ARBA" id="ARBA00022676"/>
    </source>
</evidence>
<evidence type="ECO:0000256" key="1">
    <source>
        <dbReference type="ARBA" id="ARBA00009995"/>
    </source>
</evidence>
<accession>A0AA88A662</accession>
<dbReference type="CDD" id="cd03784">
    <property type="entry name" value="GT1_Gtf-like"/>
    <property type="match status" value="1"/>
</dbReference>
<keyword evidence="3 4" id="KW-0808">Transferase</keyword>
<comment type="caution">
    <text evidence="8">The sequence shown here is derived from an EMBL/GenBank/DDBJ whole genome shotgun (WGS) entry which is preliminary data.</text>
</comment>
<dbReference type="Pfam" id="PF00201">
    <property type="entry name" value="UDPGT"/>
    <property type="match status" value="1"/>
</dbReference>
<dbReference type="InterPro" id="IPR002213">
    <property type="entry name" value="UDP_glucos_trans"/>
</dbReference>
<evidence type="ECO:0000313" key="8">
    <source>
        <dbReference type="EMBL" id="GMN39853.1"/>
    </source>
</evidence>
<dbReference type="InterPro" id="IPR058980">
    <property type="entry name" value="Glyco_transf_N"/>
</dbReference>
<dbReference type="PROSITE" id="PS00375">
    <property type="entry name" value="UDPGT"/>
    <property type="match status" value="1"/>
</dbReference>
<sequence length="546" mass="59956">MDASKSHIVIFPFMSQGHTIPLLDLSKALSRRGLKITIITTPSNALSIKPYISQHSNIHLREIPFPKTQGLPNGCENMSQTSSPDHLLAFLNATKLLREPFEVTLKEMSQHGDPPPTCVISDSFLGWTNASCHSIGVPRLVFNGMGIFAMAVKKALTIHQTHKGATHDADIVDVKGVELSFHLLRRDLPRSLRVSDCAISEFILEAERSDLGSFGVIANSFVELEKDHILSLESMYGNGARMFCVGPLFLYDQIEGCQNGIGPDGPDPSVIWAEWLNRRGEGNSVVYVSFGSQAHLCDEQLDELAHGLELSGEDYIWVVRSKTWRNPTNVVSGGTKGLIVREWVDQKLVLAHWAVGGFLSHCGWNSVLESLASGVPILGWPMEAEQHLNAKYLVEELKAGIGLESGSAQDGKVVGREEISRGVKELMRGERGRKARENAIELGKIAKRAVQLGGSSFKHLLFVHLGSSPSASLLSHALALAVDAWVGDDRVRFRISSLTIHVAMQIKEINPRIKPTTHQGNLRTKSTREPVMSSQRPATQQIDSTN</sequence>
<evidence type="ECO:0000256" key="3">
    <source>
        <dbReference type="ARBA" id="ARBA00022679"/>
    </source>
</evidence>
<proteinExistence type="inferred from homology"/>
<dbReference type="EMBL" id="BTGU01000010">
    <property type="protein sequence ID" value="GMN39853.1"/>
    <property type="molecule type" value="Genomic_DNA"/>
</dbReference>
<dbReference type="PANTHER" id="PTHR48047">
    <property type="entry name" value="GLYCOSYLTRANSFERASE"/>
    <property type="match status" value="1"/>
</dbReference>
<dbReference type="PANTHER" id="PTHR48047:SF185">
    <property type="entry name" value="GLYCOSYLTRANSFERASE"/>
    <property type="match status" value="1"/>
</dbReference>
<name>A0AA88A662_FICCA</name>
<dbReference type="Gene3D" id="3.40.50.2000">
    <property type="entry name" value="Glycogen Phosphorylase B"/>
    <property type="match status" value="2"/>
</dbReference>
<keyword evidence="9" id="KW-1185">Reference proteome</keyword>
<comment type="similarity">
    <text evidence="1 4">Belongs to the UDP-glycosyltransferase family.</text>
</comment>
<dbReference type="InterPro" id="IPR035595">
    <property type="entry name" value="UDP_glycos_trans_CS"/>
</dbReference>
<evidence type="ECO:0000256" key="6">
    <source>
        <dbReference type="SAM" id="MobiDB-lite"/>
    </source>
</evidence>
<keyword evidence="2 4" id="KW-0328">Glycosyltransferase</keyword>
<dbReference type="GO" id="GO:0035251">
    <property type="term" value="F:UDP-glucosyltransferase activity"/>
    <property type="evidence" value="ECO:0007669"/>
    <property type="project" value="TreeGrafter"/>
</dbReference>
<evidence type="ECO:0000313" key="9">
    <source>
        <dbReference type="Proteomes" id="UP001187192"/>
    </source>
</evidence>
<reference evidence="8" key="1">
    <citation type="submission" date="2023-07" db="EMBL/GenBank/DDBJ databases">
        <title>draft genome sequence of fig (Ficus carica).</title>
        <authorList>
            <person name="Takahashi T."/>
            <person name="Nishimura K."/>
        </authorList>
    </citation>
    <scope>NUCLEOTIDE SEQUENCE</scope>
</reference>
<dbReference type="SUPFAM" id="SSF53756">
    <property type="entry name" value="UDP-Glycosyltransferase/glycogen phosphorylase"/>
    <property type="match status" value="1"/>
</dbReference>
<evidence type="ECO:0000259" key="7">
    <source>
        <dbReference type="Pfam" id="PF26168"/>
    </source>
</evidence>
<dbReference type="EC" id="2.4.1.-" evidence="5"/>